<gene>
    <name evidence="2" type="ORF">Salat_2523500</name>
</gene>
<evidence type="ECO:0000256" key="1">
    <source>
        <dbReference type="SAM" id="MobiDB-lite"/>
    </source>
</evidence>
<sequence length="120" mass="13477">MKILNLQKYQKRKELNKCPGGVPDWPRPRTSTRGPSEPLRDGLGPIKRCKIRSKLAGVAAGQTTASSHRHHRLHRSQLLKVAIRQSTLTSRNLHCDCIRRVAIYPLSIADGKMECALLDC</sequence>
<proteinExistence type="predicted"/>
<comment type="caution">
    <text evidence="2">The sequence shown here is derived from an EMBL/GenBank/DDBJ whole genome shotgun (WGS) entry which is preliminary data.</text>
</comment>
<organism evidence="2 3">
    <name type="scientific">Sesamum alatum</name>
    <dbReference type="NCBI Taxonomy" id="300844"/>
    <lineage>
        <taxon>Eukaryota</taxon>
        <taxon>Viridiplantae</taxon>
        <taxon>Streptophyta</taxon>
        <taxon>Embryophyta</taxon>
        <taxon>Tracheophyta</taxon>
        <taxon>Spermatophyta</taxon>
        <taxon>Magnoliopsida</taxon>
        <taxon>eudicotyledons</taxon>
        <taxon>Gunneridae</taxon>
        <taxon>Pentapetalae</taxon>
        <taxon>asterids</taxon>
        <taxon>lamiids</taxon>
        <taxon>Lamiales</taxon>
        <taxon>Pedaliaceae</taxon>
        <taxon>Sesamum</taxon>
    </lineage>
</organism>
<reference evidence="2" key="2">
    <citation type="journal article" date="2024" name="Plant">
        <title>Genomic evolution and insights into agronomic trait innovations of Sesamum species.</title>
        <authorList>
            <person name="Miao H."/>
            <person name="Wang L."/>
            <person name="Qu L."/>
            <person name="Liu H."/>
            <person name="Sun Y."/>
            <person name="Le M."/>
            <person name="Wang Q."/>
            <person name="Wei S."/>
            <person name="Zheng Y."/>
            <person name="Lin W."/>
            <person name="Duan Y."/>
            <person name="Cao H."/>
            <person name="Xiong S."/>
            <person name="Wang X."/>
            <person name="Wei L."/>
            <person name="Li C."/>
            <person name="Ma Q."/>
            <person name="Ju M."/>
            <person name="Zhao R."/>
            <person name="Li G."/>
            <person name="Mu C."/>
            <person name="Tian Q."/>
            <person name="Mei H."/>
            <person name="Zhang T."/>
            <person name="Gao T."/>
            <person name="Zhang H."/>
        </authorList>
    </citation>
    <scope>NUCLEOTIDE SEQUENCE</scope>
    <source>
        <strain evidence="2">3651</strain>
    </source>
</reference>
<dbReference type="Proteomes" id="UP001293254">
    <property type="component" value="Unassembled WGS sequence"/>
</dbReference>
<keyword evidence="3" id="KW-1185">Reference proteome</keyword>
<name>A0AAE1XS40_9LAMI</name>
<accession>A0AAE1XS40</accession>
<dbReference type="AlphaFoldDB" id="A0AAE1XS40"/>
<protein>
    <submittedName>
        <fullName evidence="2">Uncharacterized protein</fullName>
    </submittedName>
</protein>
<feature type="region of interest" description="Disordered" evidence="1">
    <location>
        <begin position="17"/>
        <end position="44"/>
    </location>
</feature>
<evidence type="ECO:0000313" key="2">
    <source>
        <dbReference type="EMBL" id="KAK4416980.1"/>
    </source>
</evidence>
<dbReference type="EMBL" id="JACGWO010000010">
    <property type="protein sequence ID" value="KAK4416980.1"/>
    <property type="molecule type" value="Genomic_DNA"/>
</dbReference>
<evidence type="ECO:0000313" key="3">
    <source>
        <dbReference type="Proteomes" id="UP001293254"/>
    </source>
</evidence>
<reference evidence="2" key="1">
    <citation type="submission" date="2020-06" db="EMBL/GenBank/DDBJ databases">
        <authorList>
            <person name="Li T."/>
            <person name="Hu X."/>
            <person name="Zhang T."/>
            <person name="Song X."/>
            <person name="Zhang H."/>
            <person name="Dai N."/>
            <person name="Sheng W."/>
            <person name="Hou X."/>
            <person name="Wei L."/>
        </authorList>
    </citation>
    <scope>NUCLEOTIDE SEQUENCE</scope>
    <source>
        <strain evidence="2">3651</strain>
        <tissue evidence="2">Leaf</tissue>
    </source>
</reference>